<comment type="caution">
    <text evidence="1">The sequence shown here is derived from an EMBL/GenBank/DDBJ whole genome shotgun (WGS) entry which is preliminary data.</text>
</comment>
<dbReference type="EMBL" id="NBTY01000075">
    <property type="protein sequence ID" value="OTP75106.1"/>
    <property type="molecule type" value="Genomic_DNA"/>
</dbReference>
<dbReference type="SUPFAM" id="SSF55874">
    <property type="entry name" value="ATPase domain of HSP90 chaperone/DNA topoisomerase II/histidine kinase"/>
    <property type="match status" value="1"/>
</dbReference>
<protein>
    <submittedName>
        <fullName evidence="1">Signal transduction histidine kinase</fullName>
    </submittedName>
</protein>
<keyword evidence="1" id="KW-0418">Kinase</keyword>
<dbReference type="Gene3D" id="3.30.565.10">
    <property type="entry name" value="Histidine kinase-like ATPase, C-terminal domain"/>
    <property type="match status" value="1"/>
</dbReference>
<evidence type="ECO:0000313" key="2">
    <source>
        <dbReference type="Proteomes" id="UP000194546"/>
    </source>
</evidence>
<keyword evidence="1" id="KW-0808">Transferase</keyword>
<proteinExistence type="predicted"/>
<dbReference type="Proteomes" id="UP000194546">
    <property type="component" value="Unassembled WGS sequence"/>
</dbReference>
<gene>
    <name evidence="1" type="ORF">PAMC26510_14295</name>
</gene>
<dbReference type="AlphaFoldDB" id="A0A242MW44"/>
<dbReference type="InterPro" id="IPR036890">
    <property type="entry name" value="HATPase_C_sf"/>
</dbReference>
<dbReference type="GO" id="GO:0016301">
    <property type="term" value="F:kinase activity"/>
    <property type="evidence" value="ECO:0007669"/>
    <property type="project" value="UniProtKB-KW"/>
</dbReference>
<name>A0A242MW44_CABSO</name>
<evidence type="ECO:0000313" key="1">
    <source>
        <dbReference type="EMBL" id="OTP75106.1"/>
    </source>
</evidence>
<accession>A0A242MW44</accession>
<sequence>MKSALAEEQIIGDNERLTQALWLMLAFATEGSVAGSTVITEARVEDGAFVAVVSFTASVKALTDPDLPHALEAFARKQATLPREAARIAWGLALCKRVAEAHGGTFEHDDVTDGANVTLKLRVLLSGT</sequence>
<reference evidence="1 2" key="1">
    <citation type="submission" date="2017-03" db="EMBL/GenBank/DDBJ databases">
        <title>Genome analysis of strain PAMC 26510.</title>
        <authorList>
            <person name="Oh H.-M."/>
            <person name="Yang J.-A."/>
        </authorList>
    </citation>
    <scope>NUCLEOTIDE SEQUENCE [LARGE SCALE GENOMIC DNA]</scope>
    <source>
        <strain evidence="1 2">PAMC 26510</strain>
    </source>
</reference>
<organism evidence="1 2">
    <name type="scientific">Caballeronia sordidicola</name>
    <name type="common">Burkholderia sordidicola</name>
    <dbReference type="NCBI Taxonomy" id="196367"/>
    <lineage>
        <taxon>Bacteria</taxon>
        <taxon>Pseudomonadati</taxon>
        <taxon>Pseudomonadota</taxon>
        <taxon>Betaproteobacteria</taxon>
        <taxon>Burkholderiales</taxon>
        <taxon>Burkholderiaceae</taxon>
        <taxon>Caballeronia</taxon>
    </lineage>
</organism>